<protein>
    <submittedName>
        <fullName evidence="3">Penicillin-binding protein</fullName>
    </submittedName>
</protein>
<dbReference type="RefSeq" id="WP_103186242.1">
    <property type="nucleotide sequence ID" value="NZ_MCRM02000020.1"/>
</dbReference>
<comment type="caution">
    <text evidence="3">The sequence shown here is derived from an EMBL/GenBank/DDBJ whole genome shotgun (WGS) entry which is preliminary data.</text>
</comment>
<gene>
    <name evidence="3" type="ORF">BES34_015990</name>
</gene>
<reference evidence="3" key="1">
    <citation type="submission" date="2018-01" db="EMBL/GenBank/DDBJ databases">
        <title>Genomic characterization of Leptospira inadai serogroup Lyme isolated from captured rat in Brazil and comparative analysis with human reference strain.</title>
        <authorList>
            <person name="Moreno L.Z."/>
            <person name="Loureiro A.P."/>
            <person name="Miraglia F."/>
            <person name="Kremer F.S."/>
            <person name="Eslabao M.R."/>
            <person name="Dellagostin O.A."/>
            <person name="Lilenbaum W."/>
            <person name="Moreno A.M."/>
        </authorList>
    </citation>
    <scope>NUCLEOTIDE SEQUENCE [LARGE SCALE GENOMIC DNA]</scope>
    <source>
        <strain evidence="3">M34/99</strain>
    </source>
</reference>
<sequence>MFRFLPPCVLVLAVSQPIFSERILTNRQELVLVSKFLINQNAIPEISAYGEKSFTKIRFSPASTFKTYLALSLLENRIVDPEVRILCSDSHIPGSPRNLNLREALFYSSNDYFSILFPKLGRKKLEKTLRRIGYGPLVDKPDPSKKGKLPETWWTDEKGLKHGGVLRLFPEEIHGFWVAVFWRRDLGISESIYRSWISSLFWSDCPERSGTIFGKTGSWEGNYWFQGILISKNGPDSVAVTVLNKFKDANRTATINRFYEIVGCKMPLTEDRGQRTEDRGQRTEDRGQRTEDRGQRTEDRGQRTEDRGFFFSEKGKSGMGRGKRTDDRGEG</sequence>
<keyword evidence="4" id="KW-1185">Reference proteome</keyword>
<dbReference type="Proteomes" id="UP000094669">
    <property type="component" value="Unassembled WGS sequence"/>
</dbReference>
<accession>A0ABX4YFG2</accession>
<dbReference type="Pfam" id="PF00905">
    <property type="entry name" value="Transpeptidase"/>
    <property type="match status" value="1"/>
</dbReference>
<feature type="domain" description="Penicillin-binding protein transpeptidase" evidence="2">
    <location>
        <begin position="53"/>
        <end position="153"/>
    </location>
</feature>
<proteinExistence type="predicted"/>
<feature type="region of interest" description="Disordered" evidence="1">
    <location>
        <begin position="270"/>
        <end position="331"/>
    </location>
</feature>
<dbReference type="SUPFAM" id="SSF56601">
    <property type="entry name" value="beta-lactamase/transpeptidase-like"/>
    <property type="match status" value="1"/>
</dbReference>
<evidence type="ECO:0000313" key="4">
    <source>
        <dbReference type="Proteomes" id="UP000094669"/>
    </source>
</evidence>
<dbReference type="InterPro" id="IPR001460">
    <property type="entry name" value="PCN-bd_Tpept"/>
</dbReference>
<evidence type="ECO:0000256" key="1">
    <source>
        <dbReference type="SAM" id="MobiDB-lite"/>
    </source>
</evidence>
<dbReference type="Gene3D" id="3.40.710.10">
    <property type="entry name" value="DD-peptidase/beta-lactamase superfamily"/>
    <property type="match status" value="1"/>
</dbReference>
<evidence type="ECO:0000259" key="2">
    <source>
        <dbReference type="Pfam" id="PF00905"/>
    </source>
</evidence>
<feature type="compositionally biased region" description="Basic and acidic residues" evidence="1">
    <location>
        <begin position="270"/>
        <end position="316"/>
    </location>
</feature>
<dbReference type="EMBL" id="MCRM02000020">
    <property type="protein sequence ID" value="PNV73988.1"/>
    <property type="molecule type" value="Genomic_DNA"/>
</dbReference>
<dbReference type="InterPro" id="IPR012338">
    <property type="entry name" value="Beta-lactam/transpept-like"/>
</dbReference>
<name>A0ABX4YFG2_9LEPT</name>
<evidence type="ECO:0000313" key="3">
    <source>
        <dbReference type="EMBL" id="PNV73988.1"/>
    </source>
</evidence>
<organism evidence="3 4">
    <name type="scientific">Leptospira inadai serovar Lyme</name>
    <dbReference type="NCBI Taxonomy" id="293084"/>
    <lineage>
        <taxon>Bacteria</taxon>
        <taxon>Pseudomonadati</taxon>
        <taxon>Spirochaetota</taxon>
        <taxon>Spirochaetia</taxon>
        <taxon>Leptospirales</taxon>
        <taxon>Leptospiraceae</taxon>
        <taxon>Leptospira</taxon>
    </lineage>
</organism>